<dbReference type="Gene3D" id="3.90.1170.50">
    <property type="entry name" value="Aldehyde oxidase/xanthine dehydrogenase, a/b hammerhead"/>
    <property type="match status" value="1"/>
</dbReference>
<dbReference type="InterPro" id="IPR036856">
    <property type="entry name" value="Ald_Oxase/Xan_DH_a/b_sf"/>
</dbReference>
<dbReference type="SUPFAM" id="SSF54665">
    <property type="entry name" value="CO dehydrogenase molybdoprotein N-domain-like"/>
    <property type="match status" value="1"/>
</dbReference>
<gene>
    <name evidence="1" type="ORF">E2C01_049966</name>
</gene>
<keyword evidence="2" id="KW-1185">Reference proteome</keyword>
<sequence>MNDAPILPGELHGVFIQSGVGRANIKAIDTSKAVLLELHIPDHAASECHHRQHGKSYKVNQLQSVIY</sequence>
<dbReference type="Proteomes" id="UP000324222">
    <property type="component" value="Unassembled WGS sequence"/>
</dbReference>
<organism evidence="1 2">
    <name type="scientific">Portunus trituberculatus</name>
    <name type="common">Swimming crab</name>
    <name type="synonym">Neptunus trituberculatus</name>
    <dbReference type="NCBI Taxonomy" id="210409"/>
    <lineage>
        <taxon>Eukaryota</taxon>
        <taxon>Metazoa</taxon>
        <taxon>Ecdysozoa</taxon>
        <taxon>Arthropoda</taxon>
        <taxon>Crustacea</taxon>
        <taxon>Multicrustacea</taxon>
        <taxon>Malacostraca</taxon>
        <taxon>Eumalacostraca</taxon>
        <taxon>Eucarida</taxon>
        <taxon>Decapoda</taxon>
        <taxon>Pleocyemata</taxon>
        <taxon>Brachyura</taxon>
        <taxon>Eubrachyura</taxon>
        <taxon>Portunoidea</taxon>
        <taxon>Portunidae</taxon>
        <taxon>Portuninae</taxon>
        <taxon>Portunus</taxon>
    </lineage>
</organism>
<reference evidence="1 2" key="1">
    <citation type="submission" date="2019-05" db="EMBL/GenBank/DDBJ databases">
        <title>Another draft genome of Portunus trituberculatus and its Hox gene families provides insights of decapod evolution.</title>
        <authorList>
            <person name="Jeong J.-H."/>
            <person name="Song I."/>
            <person name="Kim S."/>
            <person name="Choi T."/>
            <person name="Kim D."/>
            <person name="Ryu S."/>
            <person name="Kim W."/>
        </authorList>
    </citation>
    <scope>NUCLEOTIDE SEQUENCE [LARGE SCALE GENOMIC DNA]</scope>
    <source>
        <tissue evidence="1">Muscle</tissue>
    </source>
</reference>
<protein>
    <submittedName>
        <fullName evidence="1">Uncharacterized protein</fullName>
    </submittedName>
</protein>
<name>A0A5B7GFE1_PORTR</name>
<dbReference type="AlphaFoldDB" id="A0A5B7GFE1"/>
<proteinExistence type="predicted"/>
<comment type="caution">
    <text evidence="1">The sequence shown here is derived from an EMBL/GenBank/DDBJ whole genome shotgun (WGS) entry which is preliminary data.</text>
</comment>
<accession>A0A5B7GFE1</accession>
<dbReference type="EMBL" id="VSRR010013630">
    <property type="protein sequence ID" value="MPC56017.1"/>
    <property type="molecule type" value="Genomic_DNA"/>
</dbReference>
<evidence type="ECO:0000313" key="1">
    <source>
        <dbReference type="EMBL" id="MPC56017.1"/>
    </source>
</evidence>
<evidence type="ECO:0000313" key="2">
    <source>
        <dbReference type="Proteomes" id="UP000324222"/>
    </source>
</evidence>